<dbReference type="EMBL" id="ML213609">
    <property type="protein sequence ID" value="TFK37237.1"/>
    <property type="molecule type" value="Genomic_DNA"/>
</dbReference>
<feature type="region of interest" description="Disordered" evidence="1">
    <location>
        <begin position="429"/>
        <end position="452"/>
    </location>
</feature>
<feature type="region of interest" description="Disordered" evidence="1">
    <location>
        <begin position="537"/>
        <end position="575"/>
    </location>
</feature>
<evidence type="ECO:0000313" key="2">
    <source>
        <dbReference type="EMBL" id="TFK37237.1"/>
    </source>
</evidence>
<feature type="region of interest" description="Disordered" evidence="1">
    <location>
        <begin position="221"/>
        <end position="245"/>
    </location>
</feature>
<feature type="compositionally biased region" description="Basic and acidic residues" evidence="1">
    <location>
        <begin position="50"/>
        <end position="61"/>
    </location>
</feature>
<feature type="compositionally biased region" description="Polar residues" evidence="1">
    <location>
        <begin position="1"/>
        <end position="14"/>
    </location>
</feature>
<sequence length="760" mass="81726">MPTQFFSRPTVTQDSSTHSAAANNTMSASTTNAQHHSMSTPTIPGAYPPSRKEKISPKIDGSERLIHDAKKAVGGIMHPEHISHSESVDSKWDLPTKEIPSSARQGVGSLPGNNYEKAVAKAPEEKLHEGTLWDIEAGDSHSPDAAPSPPEYPIEEKLGGAHYFGVGSPPGKSNERGIAVLPGEHLTGLKHRRSRYSGHKAPNRISHAQGNGKPLSSYQYTEKGHHSPHLNRTQSGTTTTKAGETMNRPDRAKMSVTAKLQDADKNLRIAQGEIDVVHDEIIMARTDVKDIEKKLEGWRLDSCAPKRGVSSSNAKKDAPVNAAVNEAKKWSGKAYETLPTNDDARKTADQAVNWMGGTSTGPAHVVHEAEHKVMNAGHAAAQPPAAPELPSATDVLHTAEDAAAGMVRGAQNAFHQAKTHMSGMFTHQNAPEQPTHPVQRPASPPELPTREHLGLSHHAGVGSLPGSRWEEGVALTPEERHQEEIEQAMHELPIEEIPGPPHHFGVGSLPGTKDEVGVAILPDERKELLSFSRAKQPIRTPHTTTATGGTRTGPQTQSRMQHMTGTPSQPPSNLKTEYQRSPLDHIQRPISASAIRTEGTLSGGPTINQVSNTMGERMYEDHLRATAATDPIHTTSNTVRGVPHLSPQTPASERADSSASTRAQYGSGPNSQVNLDREDTPKMRTHPEQLGASAFGNSHMSTTRVGGDTPFAASICDAPRTVGQGKYLGVNDLGKPLSDKEQQHAQQQAGRQQQERAGIN</sequence>
<gene>
    <name evidence="2" type="ORF">BDQ12DRAFT_685538</name>
</gene>
<accession>A0A5C3LXG5</accession>
<feature type="region of interest" description="Disordered" evidence="1">
    <location>
        <begin position="722"/>
        <end position="760"/>
    </location>
</feature>
<dbReference type="Proteomes" id="UP000308652">
    <property type="component" value="Unassembled WGS sequence"/>
</dbReference>
<dbReference type="AlphaFoldDB" id="A0A5C3LXG5"/>
<organism evidence="2 3">
    <name type="scientific">Crucibulum laeve</name>
    <dbReference type="NCBI Taxonomy" id="68775"/>
    <lineage>
        <taxon>Eukaryota</taxon>
        <taxon>Fungi</taxon>
        <taxon>Dikarya</taxon>
        <taxon>Basidiomycota</taxon>
        <taxon>Agaricomycotina</taxon>
        <taxon>Agaricomycetes</taxon>
        <taxon>Agaricomycetidae</taxon>
        <taxon>Agaricales</taxon>
        <taxon>Agaricineae</taxon>
        <taxon>Nidulariaceae</taxon>
        <taxon>Crucibulum</taxon>
    </lineage>
</organism>
<feature type="compositionally biased region" description="Polar residues" evidence="1">
    <location>
        <begin position="646"/>
        <end position="674"/>
    </location>
</feature>
<feature type="compositionally biased region" description="Low complexity" evidence="1">
    <location>
        <begin position="537"/>
        <end position="559"/>
    </location>
</feature>
<proteinExistence type="predicted"/>
<feature type="region of interest" description="Disordered" evidence="1">
    <location>
        <begin position="1"/>
        <end position="61"/>
    </location>
</feature>
<keyword evidence="3" id="KW-1185">Reference proteome</keyword>
<feature type="compositionally biased region" description="Polar residues" evidence="1">
    <location>
        <begin position="230"/>
        <end position="242"/>
    </location>
</feature>
<feature type="compositionally biased region" description="Basic and acidic residues" evidence="1">
    <location>
        <begin position="675"/>
        <end position="687"/>
    </location>
</feature>
<evidence type="ECO:0000313" key="3">
    <source>
        <dbReference type="Proteomes" id="UP000308652"/>
    </source>
</evidence>
<evidence type="ECO:0000256" key="1">
    <source>
        <dbReference type="SAM" id="MobiDB-lite"/>
    </source>
</evidence>
<protein>
    <submittedName>
        <fullName evidence="2">Uncharacterized protein</fullName>
    </submittedName>
</protein>
<reference evidence="2 3" key="1">
    <citation type="journal article" date="2019" name="Nat. Ecol. Evol.">
        <title>Megaphylogeny resolves global patterns of mushroom evolution.</title>
        <authorList>
            <person name="Varga T."/>
            <person name="Krizsan K."/>
            <person name="Foldi C."/>
            <person name="Dima B."/>
            <person name="Sanchez-Garcia M."/>
            <person name="Sanchez-Ramirez S."/>
            <person name="Szollosi G.J."/>
            <person name="Szarkandi J.G."/>
            <person name="Papp V."/>
            <person name="Albert L."/>
            <person name="Andreopoulos W."/>
            <person name="Angelini C."/>
            <person name="Antonin V."/>
            <person name="Barry K.W."/>
            <person name="Bougher N.L."/>
            <person name="Buchanan P."/>
            <person name="Buyck B."/>
            <person name="Bense V."/>
            <person name="Catcheside P."/>
            <person name="Chovatia M."/>
            <person name="Cooper J."/>
            <person name="Damon W."/>
            <person name="Desjardin D."/>
            <person name="Finy P."/>
            <person name="Geml J."/>
            <person name="Haridas S."/>
            <person name="Hughes K."/>
            <person name="Justo A."/>
            <person name="Karasinski D."/>
            <person name="Kautmanova I."/>
            <person name="Kiss B."/>
            <person name="Kocsube S."/>
            <person name="Kotiranta H."/>
            <person name="LaButti K.M."/>
            <person name="Lechner B.E."/>
            <person name="Liimatainen K."/>
            <person name="Lipzen A."/>
            <person name="Lukacs Z."/>
            <person name="Mihaltcheva S."/>
            <person name="Morgado L.N."/>
            <person name="Niskanen T."/>
            <person name="Noordeloos M.E."/>
            <person name="Ohm R.A."/>
            <person name="Ortiz-Santana B."/>
            <person name="Ovrebo C."/>
            <person name="Racz N."/>
            <person name="Riley R."/>
            <person name="Savchenko A."/>
            <person name="Shiryaev A."/>
            <person name="Soop K."/>
            <person name="Spirin V."/>
            <person name="Szebenyi C."/>
            <person name="Tomsovsky M."/>
            <person name="Tulloss R.E."/>
            <person name="Uehling J."/>
            <person name="Grigoriev I.V."/>
            <person name="Vagvolgyi C."/>
            <person name="Papp T."/>
            <person name="Martin F.M."/>
            <person name="Miettinen O."/>
            <person name="Hibbett D.S."/>
            <person name="Nagy L.G."/>
        </authorList>
    </citation>
    <scope>NUCLEOTIDE SEQUENCE [LARGE SCALE GENOMIC DNA]</scope>
    <source>
        <strain evidence="2 3">CBS 166.37</strain>
    </source>
</reference>
<dbReference type="OrthoDB" id="3268823at2759"/>
<feature type="region of interest" description="Disordered" evidence="1">
    <location>
        <begin position="629"/>
        <end position="699"/>
    </location>
</feature>
<feature type="compositionally biased region" description="Polar residues" evidence="1">
    <location>
        <begin position="560"/>
        <end position="575"/>
    </location>
</feature>
<name>A0A5C3LXG5_9AGAR</name>
<feature type="compositionally biased region" description="Low complexity" evidence="1">
    <location>
        <begin position="744"/>
        <end position="760"/>
    </location>
</feature>
<feature type="compositionally biased region" description="Low complexity" evidence="1">
    <location>
        <begin position="15"/>
        <end position="33"/>
    </location>
</feature>